<gene>
    <name evidence="5" type="ORF">K6Q96_06680</name>
</gene>
<dbReference type="InterPro" id="IPR039418">
    <property type="entry name" value="LexA-like"/>
</dbReference>
<keyword evidence="1" id="KW-0805">Transcription regulation</keyword>
<dbReference type="RefSeq" id="WP_251878876.1">
    <property type="nucleotide sequence ID" value="NZ_CP082275.1"/>
</dbReference>
<evidence type="ECO:0000256" key="3">
    <source>
        <dbReference type="ARBA" id="ARBA00023163"/>
    </source>
</evidence>
<dbReference type="PROSITE" id="PS50943">
    <property type="entry name" value="HTH_CROC1"/>
    <property type="match status" value="1"/>
</dbReference>
<keyword evidence="6" id="KW-1185">Reference proteome</keyword>
<dbReference type="Gene3D" id="1.10.260.40">
    <property type="entry name" value="lambda repressor-like DNA-binding domains"/>
    <property type="match status" value="1"/>
</dbReference>
<evidence type="ECO:0000259" key="4">
    <source>
        <dbReference type="PROSITE" id="PS50943"/>
    </source>
</evidence>
<feature type="domain" description="HTH cro/C1-type" evidence="4">
    <location>
        <begin position="7"/>
        <end position="69"/>
    </location>
</feature>
<dbReference type="InterPro" id="IPR015927">
    <property type="entry name" value="Peptidase_S24_S26A/B/C"/>
</dbReference>
<dbReference type="Pfam" id="PF00717">
    <property type="entry name" value="Peptidase_S24"/>
    <property type="match status" value="1"/>
</dbReference>
<sequence>MTLGDRIKERRNQLGLTQEELASMVSKRVPSMKFSRVSLSNVELGIQNSVKDVVLLALVDFLKCNANWLVLGKGPIEFVAGDGFTNSQETDGITVCPLLTWEQANNFADTGRVSSDDFEYIACPSVCGKSTFVTKVRGDSMTPRFEEGDLIFVDPDSLEPLHGKLVVAKFDSASDITFKQVQSIDGSLFLTALNPSYPPELKYVNASQHCKIIGSVVAHVKPL</sequence>
<dbReference type="SUPFAM" id="SSF47413">
    <property type="entry name" value="lambda repressor-like DNA-binding domains"/>
    <property type="match status" value="1"/>
</dbReference>
<dbReference type="PANTHER" id="PTHR40661">
    <property type="match status" value="1"/>
</dbReference>
<protein>
    <submittedName>
        <fullName evidence="5">Helix-turn-helix domain-containing protein</fullName>
    </submittedName>
</protein>
<dbReference type="Proteomes" id="UP001056255">
    <property type="component" value="Chromosome I"/>
</dbReference>
<dbReference type="CDD" id="cd06529">
    <property type="entry name" value="S24_LexA-like"/>
    <property type="match status" value="1"/>
</dbReference>
<dbReference type="EMBL" id="CP082275">
    <property type="protein sequence ID" value="USH03673.1"/>
    <property type="molecule type" value="Genomic_DNA"/>
</dbReference>
<accession>A0ABY4WXH4</accession>
<dbReference type="SUPFAM" id="SSF51306">
    <property type="entry name" value="LexA/Signal peptidase"/>
    <property type="match status" value="1"/>
</dbReference>
<reference evidence="5" key="1">
    <citation type="submission" date="2021-08" db="EMBL/GenBank/DDBJ databases">
        <authorList>
            <person name="Sakaguchi M."/>
            <person name="Kikuchi T."/>
            <person name="Urbanczyk H."/>
        </authorList>
    </citation>
    <scope>NUCLEOTIDE SEQUENCE</scope>
    <source>
        <strain evidence="5">020920N</strain>
    </source>
</reference>
<dbReference type="InterPro" id="IPR010982">
    <property type="entry name" value="Lambda_DNA-bd_dom_sf"/>
</dbReference>
<evidence type="ECO:0000256" key="1">
    <source>
        <dbReference type="ARBA" id="ARBA00023015"/>
    </source>
</evidence>
<dbReference type="Pfam" id="PF01381">
    <property type="entry name" value="HTH_3"/>
    <property type="match status" value="1"/>
</dbReference>
<name>A0ABY4WXH4_9GAMM</name>
<keyword evidence="3" id="KW-0804">Transcription</keyword>
<dbReference type="InterPro" id="IPR036286">
    <property type="entry name" value="LexA/Signal_pep-like_sf"/>
</dbReference>
<proteinExistence type="predicted"/>
<dbReference type="Gene3D" id="2.10.109.10">
    <property type="entry name" value="Umud Fragment, subunit A"/>
    <property type="match status" value="1"/>
</dbReference>
<organism evidence="5 6">
    <name type="scientific">Grimontia kaedaensis</name>
    <dbReference type="NCBI Taxonomy" id="2872157"/>
    <lineage>
        <taxon>Bacteria</taxon>
        <taxon>Pseudomonadati</taxon>
        <taxon>Pseudomonadota</taxon>
        <taxon>Gammaproteobacteria</taxon>
        <taxon>Vibrionales</taxon>
        <taxon>Vibrionaceae</taxon>
        <taxon>Grimontia</taxon>
    </lineage>
</organism>
<keyword evidence="2" id="KW-0238">DNA-binding</keyword>
<evidence type="ECO:0000313" key="5">
    <source>
        <dbReference type="EMBL" id="USH03673.1"/>
    </source>
</evidence>
<dbReference type="SMART" id="SM00530">
    <property type="entry name" value="HTH_XRE"/>
    <property type="match status" value="1"/>
</dbReference>
<evidence type="ECO:0000313" key="6">
    <source>
        <dbReference type="Proteomes" id="UP001056255"/>
    </source>
</evidence>
<evidence type="ECO:0000256" key="2">
    <source>
        <dbReference type="ARBA" id="ARBA00023125"/>
    </source>
</evidence>
<dbReference type="PANTHER" id="PTHR40661:SF3">
    <property type="entry name" value="FELS-1 PROPHAGE TRANSCRIPTIONAL REGULATOR"/>
    <property type="match status" value="1"/>
</dbReference>
<dbReference type="CDD" id="cd00093">
    <property type="entry name" value="HTH_XRE"/>
    <property type="match status" value="1"/>
</dbReference>
<dbReference type="InterPro" id="IPR001387">
    <property type="entry name" value="Cro/C1-type_HTH"/>
</dbReference>